<feature type="compositionally biased region" description="Low complexity" evidence="1">
    <location>
        <begin position="230"/>
        <end position="241"/>
    </location>
</feature>
<reference evidence="2 3" key="1">
    <citation type="journal article" date="2018" name="PLoS ONE">
        <title>The draft genome of Kipferlia bialata reveals reductive genome evolution in fornicate parasites.</title>
        <authorList>
            <person name="Tanifuji G."/>
            <person name="Takabayashi S."/>
            <person name="Kume K."/>
            <person name="Takagi M."/>
            <person name="Nakayama T."/>
            <person name="Kamikawa R."/>
            <person name="Inagaki Y."/>
            <person name="Hashimoto T."/>
        </authorList>
    </citation>
    <scope>NUCLEOTIDE SEQUENCE [LARGE SCALE GENOMIC DNA]</scope>
    <source>
        <strain evidence="2">NY0173</strain>
    </source>
</reference>
<dbReference type="EMBL" id="BDIP01003230">
    <property type="protein sequence ID" value="GIQ87438.1"/>
    <property type="molecule type" value="Genomic_DNA"/>
</dbReference>
<sequence length="286" mass="33569">MSTERELKDQLAQFEAEGKYYEAEQCKKKLKSLKARSKKNSIKATAAQHEERLYKVETVHEEEMARIMAEWQTKISTYEEQTVELREAMDERHSHEYAQYSEELRAKPRQPKFSVQLLNMRRIEQSLARQQKYKEAQEVQMRADILEEWERQKHDAEEDKRMSLLEEQYQSKQTLEMGVLQKKISSGRDELVKKMKKDIAVVERRYQNVLTEMQHQQELEMTRATKNTPSVSRGGRKSSVSQVDSIVRQYINAGTLSPKSSSQASAVLTLTPRSSQSSRMMREQLE</sequence>
<proteinExistence type="predicted"/>
<evidence type="ECO:0000256" key="1">
    <source>
        <dbReference type="SAM" id="MobiDB-lite"/>
    </source>
</evidence>
<dbReference type="AlphaFoldDB" id="A0A9K3D1Q5"/>
<feature type="region of interest" description="Disordered" evidence="1">
    <location>
        <begin position="253"/>
        <end position="286"/>
    </location>
</feature>
<gene>
    <name evidence="2" type="ORF">KIPB_009475</name>
</gene>
<feature type="region of interest" description="Disordered" evidence="1">
    <location>
        <begin position="221"/>
        <end position="241"/>
    </location>
</feature>
<dbReference type="OrthoDB" id="8062037at2759"/>
<dbReference type="PANTHER" id="PTHR47026">
    <property type="entry name" value="PIGMENTOSA GTPASE REGULATOR-LIKE PROTEIN, PUTATIVE-RELATED"/>
    <property type="match status" value="1"/>
</dbReference>
<feature type="compositionally biased region" description="Polar residues" evidence="1">
    <location>
        <begin position="253"/>
        <end position="272"/>
    </location>
</feature>
<evidence type="ECO:0000313" key="3">
    <source>
        <dbReference type="Proteomes" id="UP000265618"/>
    </source>
</evidence>
<name>A0A9K3D1Q5_9EUKA</name>
<organism evidence="2 3">
    <name type="scientific">Kipferlia bialata</name>
    <dbReference type="NCBI Taxonomy" id="797122"/>
    <lineage>
        <taxon>Eukaryota</taxon>
        <taxon>Metamonada</taxon>
        <taxon>Carpediemonas-like organisms</taxon>
        <taxon>Kipferlia</taxon>
    </lineage>
</organism>
<comment type="caution">
    <text evidence="2">The sequence shown here is derived from an EMBL/GenBank/DDBJ whole genome shotgun (WGS) entry which is preliminary data.</text>
</comment>
<accession>A0A9K3D1Q5</accession>
<keyword evidence="3" id="KW-1185">Reference proteome</keyword>
<protein>
    <submittedName>
        <fullName evidence="2">Uncharacterized protein</fullName>
    </submittedName>
</protein>
<evidence type="ECO:0000313" key="2">
    <source>
        <dbReference type="EMBL" id="GIQ87438.1"/>
    </source>
</evidence>
<dbReference type="Proteomes" id="UP000265618">
    <property type="component" value="Unassembled WGS sequence"/>
</dbReference>
<dbReference type="PANTHER" id="PTHR47026:SF2">
    <property type="entry name" value="FLAGELLAR ASSOCIATED PROTEIN"/>
    <property type="match status" value="1"/>
</dbReference>